<protein>
    <recommendedName>
        <fullName evidence="1">CRISPR-associated endonuclease Cas9 alpha-helical lobe domain-containing protein</fullName>
    </recommendedName>
</protein>
<dbReference type="EMBL" id="CP100595">
    <property type="protein sequence ID" value="UTJ05939.1"/>
    <property type="molecule type" value="Genomic_DNA"/>
</dbReference>
<dbReference type="Gene3D" id="1.10.30.50">
    <property type="match status" value="1"/>
</dbReference>
<dbReference type="RefSeq" id="WP_254576120.1">
    <property type="nucleotide sequence ID" value="NZ_CP100595.1"/>
</dbReference>
<organism evidence="2 3">
    <name type="scientific">Arcobacter roscoffensis</name>
    <dbReference type="NCBI Taxonomy" id="2961520"/>
    <lineage>
        <taxon>Bacteria</taxon>
        <taxon>Pseudomonadati</taxon>
        <taxon>Campylobacterota</taxon>
        <taxon>Epsilonproteobacteria</taxon>
        <taxon>Campylobacterales</taxon>
        <taxon>Arcobacteraceae</taxon>
        <taxon>Arcobacter</taxon>
    </lineage>
</organism>
<feature type="domain" description="CRISPR-associated endonuclease Cas9 alpha-helical lobe" evidence="1">
    <location>
        <begin position="45"/>
        <end position="618"/>
    </location>
</feature>
<sequence>MSKLSISIDMGAKNNGVFIVKSNADNIENKKAANIIVDNINFSKKSRRENRHKDRNYKRRKLAKRLLEEFIDLSKYTQKQQELILGLLNNRGYTFISTSTDFEKLNDETVKFINNYFEELKGLISKEDFENKISSFENLDELKEFIYSINKKINTETKKKKVEFYKEFQNSFSSIIKKDLILLRDLLSNILKELDTGSKPRVKYLDEIKTEIQRDFDFIYEYSKEQFFNLIGNISNFQLRVLRKYFNQKFDDKLDTLKLEQKVQRYFKAFHYKSDKEKKQKKELFEILDTQPNIKDFLITTNPKLTIPPYEDMNNRDTYKCNSMLIKPELITDELRKTIDYLLSKSEFSNLLISSNEGVFEKEKLIKTKVVSGNKQIKEDFTYSKYLQRILDSTSEITTRELNPRNVFKHKAKFEKGTIDSIVCFQKVFGIKAYNSLKDIAIKYYKEEEKIHKGIYEESNSIFVKCNTNTPYKNNAKHILLKPIYSYSFSSEESDEFLENIKATKGLQTALKRVSDEAKKYQNSFYHIIEACFKDEKCVDDKDIKLIVKNINKNFLELKQILKDKNTYLDEIESVDEFNLKRVINIFKQTYEILFKDLGGFNKTCKHCTIENALRSDESLTIGKRLLSDVAKPIDGMLDMMLDRLAFEISENIDDSDIKNIEKLEILLEQNRFEFEENLNTIKRANDSSIKKYKRENKDKLNVDICPYSGKTFDKGDWDHILPQSKGVYNSKANMIYCSVEGNQKIKANQDYTLEKIHKKHLEKVFGKKTLEEIKAIIKTGIESINIDNFTNFDNLKLHQQIALRYALFLRDSEEFKKAFELVRRDKIKTFSNGTQKRLARFIYEKLSKKFGTSFKDIEVDSKTIDNQLVRSTRNILAQDKSELEKKEKQDSHSHCIDAMVVFYLANSTIKGRADKKKENIDSLVPFFDFDDIYLSESGINNLSKKKTFINSPTKELGSYKLFDDTIYSEQYKHITNKNNKKDIDKLIEYSLLFDTKNAKKIYLNSFEELEEKRVYKIDVQKVSNTLYELFVTKNKTELSSLKFLDKLQYVSSRKEIQTIFFDDKQTKLKEFSIIKNIPYFSQRLYKAVYKKLQECENLFKTNEDGKTFLNSEVLNQLLKDMFDSKQKEENRQRRKRAKKRHKYTLPILGSAKFRIKRKNTWQVLGNKDIATKNYIINGDIKPIPYFTKNTIPLKVADLLDCLLIDENSKPVYEVDNIDIDDVSKYLLNLKYLVSESKRCTIQATFIKQSFVDIDFTKITVFDGDKDEVFKSFLENYLENKDLKLNSFLGSIRDGLKAKATLIDNNSKTITLQYKAAITKDKKQIILNNIKD</sequence>
<dbReference type="InterPro" id="IPR049465">
    <property type="entry name" value="Cas9_lobe"/>
</dbReference>
<evidence type="ECO:0000313" key="3">
    <source>
        <dbReference type="Proteomes" id="UP001060012"/>
    </source>
</evidence>
<gene>
    <name evidence="2" type="ORF">NJU99_11855</name>
</gene>
<proteinExistence type="predicted"/>
<reference evidence="2" key="1">
    <citation type="submission" date="2022-07" db="EMBL/GenBank/DDBJ databases">
        <title>Arcobacter roscoffensis sp. nov., a marine bacterium isolated from coastal seawater collected from Roscoff, France.</title>
        <authorList>
            <person name="Pascual J."/>
            <person name="Lepeaux C."/>
            <person name="Methner A."/>
            <person name="Overmann J."/>
        </authorList>
    </citation>
    <scope>NUCLEOTIDE SEQUENCE</scope>
    <source>
        <strain evidence="2">ARW1-2F2</strain>
    </source>
</reference>
<evidence type="ECO:0000313" key="2">
    <source>
        <dbReference type="EMBL" id="UTJ05939.1"/>
    </source>
</evidence>
<dbReference type="Proteomes" id="UP001060012">
    <property type="component" value="Chromosome"/>
</dbReference>
<name>A0ABY5E158_9BACT</name>
<dbReference type="Pfam" id="PF21069">
    <property type="entry name" value="Csx12"/>
    <property type="match status" value="1"/>
</dbReference>
<accession>A0ABY5E158</accession>
<evidence type="ECO:0000259" key="1">
    <source>
        <dbReference type="Pfam" id="PF21069"/>
    </source>
</evidence>
<keyword evidence="3" id="KW-1185">Reference proteome</keyword>